<reference evidence="1 2" key="1">
    <citation type="journal article" date="2024" name="Ann. Entomol. Soc. Am.">
        <title>Genomic analyses of the southern and eastern yellowjacket wasps (Hymenoptera: Vespidae) reveal evolutionary signatures of social life.</title>
        <authorList>
            <person name="Catto M.A."/>
            <person name="Caine P.B."/>
            <person name="Orr S.E."/>
            <person name="Hunt B.G."/>
            <person name="Goodisman M.A.D."/>
        </authorList>
    </citation>
    <scope>NUCLEOTIDE SEQUENCE [LARGE SCALE GENOMIC DNA]</scope>
    <source>
        <strain evidence="1">232</strain>
        <tissue evidence="1">Head and thorax</tissue>
    </source>
</reference>
<dbReference type="EMBL" id="JAYRBN010000027">
    <property type="protein sequence ID" value="KAL2749490.1"/>
    <property type="molecule type" value="Genomic_DNA"/>
</dbReference>
<evidence type="ECO:0000313" key="1">
    <source>
        <dbReference type="EMBL" id="KAL2749490.1"/>
    </source>
</evidence>
<dbReference type="AlphaFoldDB" id="A0ABD2CWL3"/>
<dbReference type="Proteomes" id="UP001607303">
    <property type="component" value="Unassembled WGS sequence"/>
</dbReference>
<proteinExistence type="predicted"/>
<comment type="caution">
    <text evidence="1">The sequence shown here is derived from an EMBL/GenBank/DDBJ whole genome shotgun (WGS) entry which is preliminary data.</text>
</comment>
<feature type="non-terminal residue" evidence="1">
    <location>
        <position position="100"/>
    </location>
</feature>
<evidence type="ECO:0000313" key="2">
    <source>
        <dbReference type="Proteomes" id="UP001607303"/>
    </source>
</evidence>
<gene>
    <name evidence="1" type="ORF">V1477_002430</name>
</gene>
<sequence>MASIQSEPSSRQAAMLPTKQCFPKWNWLYPFGRNLITKIVESFHEQASSCFYHHHHYHYHHHYHHHHHHHCRTRIGVGAVQSQVRSVHIELQPWRRQQVL</sequence>
<organism evidence="1 2">
    <name type="scientific">Vespula maculifrons</name>
    <name type="common">Eastern yellow jacket</name>
    <name type="synonym">Wasp</name>
    <dbReference type="NCBI Taxonomy" id="7453"/>
    <lineage>
        <taxon>Eukaryota</taxon>
        <taxon>Metazoa</taxon>
        <taxon>Ecdysozoa</taxon>
        <taxon>Arthropoda</taxon>
        <taxon>Hexapoda</taxon>
        <taxon>Insecta</taxon>
        <taxon>Pterygota</taxon>
        <taxon>Neoptera</taxon>
        <taxon>Endopterygota</taxon>
        <taxon>Hymenoptera</taxon>
        <taxon>Apocrita</taxon>
        <taxon>Aculeata</taxon>
        <taxon>Vespoidea</taxon>
        <taxon>Vespidae</taxon>
        <taxon>Vespinae</taxon>
        <taxon>Vespula</taxon>
    </lineage>
</organism>
<name>A0ABD2CWL3_VESMC</name>
<protein>
    <submittedName>
        <fullName evidence="1">Uncharacterized protein</fullName>
    </submittedName>
</protein>
<accession>A0ABD2CWL3</accession>
<keyword evidence="2" id="KW-1185">Reference proteome</keyword>